<name>A0A438HCS3_VITVI</name>
<dbReference type="AlphaFoldDB" id="A0A438HCS3"/>
<dbReference type="InterPro" id="IPR045900">
    <property type="entry name" value="Peroxisomal_Ade_carrier"/>
</dbReference>
<comment type="similarity">
    <text evidence="1">Belongs to the mitochondrial carrier (TC 2.A.29) family.</text>
</comment>
<protein>
    <submittedName>
        <fullName evidence="5">Peroxisomal adenine nucleotide carrier 1</fullName>
    </submittedName>
</protein>
<keyword evidence="4" id="KW-0812">Transmembrane</keyword>
<keyword evidence="2" id="KW-0813">Transport</keyword>
<keyword evidence="4" id="KW-0472">Membrane</keyword>
<proteinExistence type="inferred from homology"/>
<dbReference type="GO" id="GO:0015217">
    <property type="term" value="F:ADP transmembrane transporter activity"/>
    <property type="evidence" value="ECO:0007669"/>
    <property type="project" value="InterPro"/>
</dbReference>
<keyword evidence="4" id="KW-1133">Transmembrane helix</keyword>
<sequence length="222" mass="24193">MVNSGLEIPNAGDSHANTLHASADVDMNSANTEDQTELIGPASEYEVESVETRITIFPSSVRAPERSLFDTGNDPAFEPVSCQVRRLKLTDLQKAGGLQAAPLPAIFIGENLESPNCLWIGIIAYKHPEHVLHSTTKKIWQNLTAGNWNEASDGLGISLLLTTNPAIQYTAFDQLKRRRLKRNHNITEKGSSLETLSALSAFMLGAMSKSIVSNLVTPQNKL</sequence>
<gene>
    <name evidence="5" type="primary">PNC1_1</name>
    <name evidence="5" type="ORF">CK203_050758</name>
</gene>
<accession>A0A438HCS3</accession>
<dbReference type="Proteomes" id="UP000288805">
    <property type="component" value="Unassembled WGS sequence"/>
</dbReference>
<dbReference type="EMBL" id="QGNW01000243">
    <property type="protein sequence ID" value="RVW82169.1"/>
    <property type="molecule type" value="Genomic_DNA"/>
</dbReference>
<keyword evidence="3" id="KW-0677">Repeat</keyword>
<dbReference type="GO" id="GO:0005347">
    <property type="term" value="F:ATP transmembrane transporter activity"/>
    <property type="evidence" value="ECO:0007669"/>
    <property type="project" value="InterPro"/>
</dbReference>
<evidence type="ECO:0000313" key="6">
    <source>
        <dbReference type="Proteomes" id="UP000288805"/>
    </source>
</evidence>
<evidence type="ECO:0000313" key="5">
    <source>
        <dbReference type="EMBL" id="RVW82169.1"/>
    </source>
</evidence>
<organism evidence="5 6">
    <name type="scientific">Vitis vinifera</name>
    <name type="common">Grape</name>
    <dbReference type="NCBI Taxonomy" id="29760"/>
    <lineage>
        <taxon>Eukaryota</taxon>
        <taxon>Viridiplantae</taxon>
        <taxon>Streptophyta</taxon>
        <taxon>Embryophyta</taxon>
        <taxon>Tracheophyta</taxon>
        <taxon>Spermatophyta</taxon>
        <taxon>Magnoliopsida</taxon>
        <taxon>eudicotyledons</taxon>
        <taxon>Gunneridae</taxon>
        <taxon>Pentapetalae</taxon>
        <taxon>rosids</taxon>
        <taxon>Vitales</taxon>
        <taxon>Vitaceae</taxon>
        <taxon>Viteae</taxon>
        <taxon>Vitis</taxon>
    </lineage>
</organism>
<reference evidence="5 6" key="1">
    <citation type="journal article" date="2018" name="PLoS Genet.">
        <title>Population sequencing reveals clonal diversity and ancestral inbreeding in the grapevine cultivar Chardonnay.</title>
        <authorList>
            <person name="Roach M.J."/>
            <person name="Johnson D.L."/>
            <person name="Bohlmann J."/>
            <person name="van Vuuren H.J."/>
            <person name="Jones S.J."/>
            <person name="Pretorius I.S."/>
            <person name="Schmidt S.A."/>
            <person name="Borneman A.R."/>
        </authorList>
    </citation>
    <scope>NUCLEOTIDE SEQUENCE [LARGE SCALE GENOMIC DNA]</scope>
    <source>
        <strain evidence="6">cv. Chardonnay</strain>
        <tissue evidence="5">Leaf</tissue>
    </source>
</reference>
<evidence type="ECO:0000256" key="4">
    <source>
        <dbReference type="ARBA" id="ARBA00022989"/>
    </source>
</evidence>
<dbReference type="GO" id="GO:0006635">
    <property type="term" value="P:fatty acid beta-oxidation"/>
    <property type="evidence" value="ECO:0007669"/>
    <property type="project" value="InterPro"/>
</dbReference>
<evidence type="ECO:0000256" key="2">
    <source>
        <dbReference type="ARBA" id="ARBA00022448"/>
    </source>
</evidence>
<dbReference type="PANTHER" id="PTHR46650:SF4">
    <property type="entry name" value="PEROXISOMAL ADENINE NUCLEOTIDE CARRIER 1"/>
    <property type="match status" value="1"/>
</dbReference>
<comment type="caution">
    <text evidence="5">The sequence shown here is derived from an EMBL/GenBank/DDBJ whole genome shotgun (WGS) entry which is preliminary data.</text>
</comment>
<evidence type="ECO:0000256" key="3">
    <source>
        <dbReference type="ARBA" id="ARBA00022737"/>
    </source>
</evidence>
<dbReference type="PANTHER" id="PTHR46650">
    <property type="entry name" value="PEROXISOMAL ADENINE NUCLEOTIDE TRANSPORTER 1"/>
    <property type="match status" value="1"/>
</dbReference>
<evidence type="ECO:0000256" key="1">
    <source>
        <dbReference type="ARBA" id="ARBA00006375"/>
    </source>
</evidence>